<dbReference type="AlphaFoldDB" id="A0A1V9YS91"/>
<reference evidence="2 3" key="1">
    <citation type="journal article" date="2014" name="Genome Biol. Evol.">
        <title>The secreted proteins of Achlya hypogyna and Thraustotheca clavata identify the ancestral oomycete secretome and reveal gene acquisitions by horizontal gene transfer.</title>
        <authorList>
            <person name="Misner I."/>
            <person name="Blouin N."/>
            <person name="Leonard G."/>
            <person name="Richards T.A."/>
            <person name="Lane C.E."/>
        </authorList>
    </citation>
    <scope>NUCLEOTIDE SEQUENCE [LARGE SCALE GENOMIC DNA]</scope>
    <source>
        <strain evidence="2 3">ATCC 34112</strain>
    </source>
</reference>
<accession>A0A1V9YS91</accession>
<dbReference type="OrthoDB" id="75626at2759"/>
<evidence type="ECO:0000313" key="2">
    <source>
        <dbReference type="EMBL" id="OQR88588.1"/>
    </source>
</evidence>
<evidence type="ECO:0000313" key="3">
    <source>
        <dbReference type="Proteomes" id="UP000243217"/>
    </source>
</evidence>
<dbReference type="Proteomes" id="UP000243217">
    <property type="component" value="Unassembled WGS sequence"/>
</dbReference>
<protein>
    <submittedName>
        <fullName evidence="2">Uncharacterized protein</fullName>
    </submittedName>
</protein>
<feature type="transmembrane region" description="Helical" evidence="1">
    <location>
        <begin position="144"/>
        <end position="166"/>
    </location>
</feature>
<keyword evidence="1" id="KW-0472">Membrane</keyword>
<feature type="transmembrane region" description="Helical" evidence="1">
    <location>
        <begin position="99"/>
        <end position="123"/>
    </location>
</feature>
<keyword evidence="1" id="KW-0812">Transmembrane</keyword>
<evidence type="ECO:0000256" key="1">
    <source>
        <dbReference type="SAM" id="Phobius"/>
    </source>
</evidence>
<feature type="transmembrane region" description="Helical" evidence="1">
    <location>
        <begin position="257"/>
        <end position="275"/>
    </location>
</feature>
<keyword evidence="3" id="KW-1185">Reference proteome</keyword>
<proteinExistence type="predicted"/>
<organism evidence="2 3">
    <name type="scientific">Thraustotheca clavata</name>
    <dbReference type="NCBI Taxonomy" id="74557"/>
    <lineage>
        <taxon>Eukaryota</taxon>
        <taxon>Sar</taxon>
        <taxon>Stramenopiles</taxon>
        <taxon>Oomycota</taxon>
        <taxon>Saprolegniomycetes</taxon>
        <taxon>Saprolegniales</taxon>
        <taxon>Achlyaceae</taxon>
        <taxon>Thraustotheca</taxon>
    </lineage>
</organism>
<name>A0A1V9YS91_9STRA</name>
<gene>
    <name evidence="2" type="ORF">THRCLA_10224</name>
</gene>
<dbReference type="EMBL" id="JNBS01003115">
    <property type="protein sequence ID" value="OQR88588.1"/>
    <property type="molecule type" value="Genomic_DNA"/>
</dbReference>
<sequence length="366" mass="41744">MITDLSAPTISYFRNTLPMYVVQYITNTNGTFLIHSNIFDPLDEGYQVFGWIYLLEWIKGVREIVQFEVVFGSSSIISARNAIRTALVNSLEIPLNVAYYARCVLLYVTLVLFLVTCIACYYITRSRGTIEGMNMFSINRATGLVWIGRPLLFLRGITSICLLSTVKLDLNQNNAFFYMVSVPKSWFTTIMASGEITWLVFIINDSFSVLTKHCSVWSLIWPIKHHATVHRSCTVVDVDYQVVCVSGVVIIGDKNRFVGLITLAIGLVLLCYLIQRLRFLQVTESRVSSHLPYAPAFHHFQQDQWIYNNVCYVDRASAAINGLFSYQLKNRQVVVLDIKTWRVFMRPLLPVSNDIDIPLIHAIPIT</sequence>
<feature type="transmembrane region" description="Helical" evidence="1">
    <location>
        <begin position="186"/>
        <end position="203"/>
    </location>
</feature>
<comment type="caution">
    <text evidence="2">The sequence shown here is derived from an EMBL/GenBank/DDBJ whole genome shotgun (WGS) entry which is preliminary data.</text>
</comment>
<keyword evidence="1" id="KW-1133">Transmembrane helix</keyword>